<organism evidence="1 2">
    <name type="scientific">Colletotrichum tabaci</name>
    <dbReference type="NCBI Taxonomy" id="1209068"/>
    <lineage>
        <taxon>Eukaryota</taxon>
        <taxon>Fungi</taxon>
        <taxon>Dikarya</taxon>
        <taxon>Ascomycota</taxon>
        <taxon>Pezizomycotina</taxon>
        <taxon>Sordariomycetes</taxon>
        <taxon>Hypocreomycetidae</taxon>
        <taxon>Glomerellales</taxon>
        <taxon>Glomerellaceae</taxon>
        <taxon>Colletotrichum</taxon>
        <taxon>Colletotrichum destructivum species complex</taxon>
    </lineage>
</organism>
<reference evidence="1 2" key="1">
    <citation type="submission" date="2023-04" db="EMBL/GenBank/DDBJ databases">
        <title>Colletotrichum tabacum stain YC1 causing leaf anthracnose on Nicotiana tabacum(L.) cv.</title>
        <authorList>
            <person name="Ji Z."/>
            <person name="Wang M."/>
            <person name="Zhang J."/>
            <person name="Wang N."/>
            <person name="Zhou Z."/>
        </authorList>
    </citation>
    <scope>NUCLEOTIDE SEQUENCE [LARGE SCALE GENOMIC DNA]</scope>
    <source>
        <strain evidence="1 2">YC1</strain>
    </source>
</reference>
<name>A0AAV9TQU8_9PEZI</name>
<comment type="caution">
    <text evidence="1">The sequence shown here is derived from an EMBL/GenBank/DDBJ whole genome shotgun (WGS) entry which is preliminary data.</text>
</comment>
<evidence type="ECO:0000313" key="1">
    <source>
        <dbReference type="EMBL" id="KAK6225423.1"/>
    </source>
</evidence>
<proteinExistence type="predicted"/>
<dbReference type="PANTHER" id="PTHR43394">
    <property type="entry name" value="ATP-DEPENDENT PERMEASE MDL1, MITOCHONDRIAL"/>
    <property type="match status" value="1"/>
</dbReference>
<dbReference type="InterPro" id="IPR039421">
    <property type="entry name" value="Type_1_exporter"/>
</dbReference>
<dbReference type="EMBL" id="JASAOK010000002">
    <property type="protein sequence ID" value="KAK6225423.1"/>
    <property type="molecule type" value="Genomic_DNA"/>
</dbReference>
<evidence type="ECO:0008006" key="3">
    <source>
        <dbReference type="Google" id="ProtNLM"/>
    </source>
</evidence>
<protein>
    <recommendedName>
        <fullName evidence="3">P-loop containing nucleoside triphosphate hydrolase protein</fullName>
    </recommendedName>
</protein>
<evidence type="ECO:0000313" key="2">
    <source>
        <dbReference type="Proteomes" id="UP001327957"/>
    </source>
</evidence>
<gene>
    <name evidence="1" type="ORF">QIS74_01470</name>
</gene>
<dbReference type="AlphaFoldDB" id="A0AAV9TQU8"/>
<accession>A0AAV9TQU8</accession>
<sequence length="147" mass="16130">MWSHFEAGEFPPKELHEILESPISSLPQMSMGQSQLFALSRAILRLQSLGEPPNLSGAQLDGVQVMPILLLDEATSSLDPETEVAMRDIIHQEFIEKGHTVIAITHRLGGVTGDMQSDRDFVALLSKGKIEKVGRVEDVLGTLDSQK</sequence>
<dbReference type="Proteomes" id="UP001327957">
    <property type="component" value="Unassembled WGS sequence"/>
</dbReference>
<keyword evidence="2" id="KW-1185">Reference proteome</keyword>
<dbReference type="InterPro" id="IPR027417">
    <property type="entry name" value="P-loop_NTPase"/>
</dbReference>
<dbReference type="SUPFAM" id="SSF52540">
    <property type="entry name" value="P-loop containing nucleoside triphosphate hydrolases"/>
    <property type="match status" value="1"/>
</dbReference>
<dbReference type="Gene3D" id="3.40.50.300">
    <property type="entry name" value="P-loop containing nucleotide triphosphate hydrolases"/>
    <property type="match status" value="1"/>
</dbReference>